<gene>
    <name evidence="2" type="ORF">QJ036_10595</name>
</gene>
<accession>A0AAP4BD69</accession>
<dbReference type="AlphaFoldDB" id="A0AAP4BD69"/>
<dbReference type="InterPro" id="IPR050256">
    <property type="entry name" value="Glycosyltransferase_2"/>
</dbReference>
<dbReference type="Gene3D" id="3.90.550.10">
    <property type="entry name" value="Spore Coat Polysaccharide Biosynthesis Protein SpsA, Chain A"/>
    <property type="match status" value="1"/>
</dbReference>
<dbReference type="PANTHER" id="PTHR48090">
    <property type="entry name" value="UNDECAPRENYL-PHOSPHATE 4-DEOXY-4-FORMAMIDO-L-ARABINOSE TRANSFERASE-RELATED"/>
    <property type="match status" value="1"/>
</dbReference>
<dbReference type="RefSeq" id="WP_283231347.1">
    <property type="nucleotide sequence ID" value="NZ_JASGBQ010000021.1"/>
</dbReference>
<feature type="domain" description="Glycosyltransferase 2-like" evidence="1">
    <location>
        <begin position="6"/>
        <end position="162"/>
    </location>
</feature>
<proteinExistence type="predicted"/>
<sequence length="241" mass="27360">MSDVLVVIPAYNEEQNIERVVDNLVTNYPQFDYVVVNDGSRDSTAEICRKNGYNLLDLPVNLGLAGGFQAGLKYAWRNHYAYAIQFDGDGQHRPEYIEGMRRKMEEGYDIVIGSRFVTEKKPKSMRMLGSNLISAAIRLTTGVKLKDPTSGMRMFSRKMVEEFALGLNYGPEPDTVSYLIKQGAKVAEVQVTMDERIAGVSYLNPVNAVKYMSKMLFSILLIQNFRKRDSRYRKKNGGDDR</sequence>
<reference evidence="2 3" key="1">
    <citation type="submission" date="2023-05" db="EMBL/GenBank/DDBJ databases">
        <title>[ruminococcus] sp. nov., isolated from a pig farm feces dump.</title>
        <authorList>
            <person name="Chang Y.-H."/>
        </authorList>
    </citation>
    <scope>NUCLEOTIDE SEQUENCE [LARGE SCALE GENOMIC DNA]</scope>
    <source>
        <strain evidence="2 3">YH-rum2234</strain>
    </source>
</reference>
<dbReference type="Proteomes" id="UP001300383">
    <property type="component" value="Unassembled WGS sequence"/>
</dbReference>
<protein>
    <submittedName>
        <fullName evidence="2">Glycosyltransferase family 2 protein</fullName>
    </submittedName>
</protein>
<keyword evidence="3" id="KW-1185">Reference proteome</keyword>
<evidence type="ECO:0000313" key="3">
    <source>
        <dbReference type="Proteomes" id="UP001300383"/>
    </source>
</evidence>
<dbReference type="CDD" id="cd04179">
    <property type="entry name" value="DPM_DPG-synthase_like"/>
    <property type="match status" value="1"/>
</dbReference>
<evidence type="ECO:0000313" key="2">
    <source>
        <dbReference type="EMBL" id="MDI9242913.1"/>
    </source>
</evidence>
<comment type="caution">
    <text evidence="2">The sequence shown here is derived from an EMBL/GenBank/DDBJ whole genome shotgun (WGS) entry which is preliminary data.</text>
</comment>
<organism evidence="2 3">
    <name type="scientific">Fusibacillus kribbianus</name>
    <dbReference type="NCBI Taxonomy" id="3044208"/>
    <lineage>
        <taxon>Bacteria</taxon>
        <taxon>Bacillati</taxon>
        <taxon>Bacillota</taxon>
        <taxon>Clostridia</taxon>
        <taxon>Lachnospirales</taxon>
        <taxon>Lachnospiraceae</taxon>
        <taxon>Fusibacillus</taxon>
    </lineage>
</organism>
<dbReference type="PANTHER" id="PTHR48090:SF7">
    <property type="entry name" value="RFBJ PROTEIN"/>
    <property type="match status" value="1"/>
</dbReference>
<evidence type="ECO:0000259" key="1">
    <source>
        <dbReference type="Pfam" id="PF00535"/>
    </source>
</evidence>
<name>A0AAP4BD69_9FIRM</name>
<dbReference type="Pfam" id="PF00535">
    <property type="entry name" value="Glycos_transf_2"/>
    <property type="match status" value="1"/>
</dbReference>
<dbReference type="SUPFAM" id="SSF53448">
    <property type="entry name" value="Nucleotide-diphospho-sugar transferases"/>
    <property type="match status" value="1"/>
</dbReference>
<dbReference type="EMBL" id="JASGBQ010000021">
    <property type="protein sequence ID" value="MDI9242913.1"/>
    <property type="molecule type" value="Genomic_DNA"/>
</dbReference>
<dbReference type="InterPro" id="IPR001173">
    <property type="entry name" value="Glyco_trans_2-like"/>
</dbReference>
<dbReference type="InterPro" id="IPR029044">
    <property type="entry name" value="Nucleotide-diphossugar_trans"/>
</dbReference>